<sequence length="64" mass="7588">MTRARDRRHQQRKQLERQARFEVLREIKPYTRNPAAQTIVDEMVEEQPTSAIAEPERDRDTAPA</sequence>
<dbReference type="RefSeq" id="WP_309389246.1">
    <property type="nucleotide sequence ID" value="NZ_JADBEO010000007.1"/>
</dbReference>
<dbReference type="EMBL" id="JADBEO010000007">
    <property type="protein sequence ID" value="MDR4305876.1"/>
    <property type="molecule type" value="Genomic_DNA"/>
</dbReference>
<comment type="caution">
    <text evidence="1">The sequence shown here is derived from an EMBL/GenBank/DDBJ whole genome shotgun (WGS) entry which is preliminary data.</text>
</comment>
<keyword evidence="2" id="KW-1185">Reference proteome</keyword>
<name>A0ABU1DCP3_9HYPH</name>
<evidence type="ECO:0000313" key="1">
    <source>
        <dbReference type="EMBL" id="MDR4305876.1"/>
    </source>
</evidence>
<accession>A0ABU1DCP3</accession>
<protein>
    <submittedName>
        <fullName evidence="1">Uncharacterized protein</fullName>
    </submittedName>
</protein>
<proteinExistence type="predicted"/>
<reference evidence="1" key="1">
    <citation type="submission" date="2020-10" db="EMBL/GenBank/DDBJ databases">
        <authorList>
            <person name="Abbas A."/>
            <person name="Razzaq R."/>
            <person name="Waqas M."/>
            <person name="Abbas N."/>
            <person name="Nielsen T.K."/>
            <person name="Hansen L.H."/>
            <person name="Hussain S."/>
            <person name="Shahid M."/>
        </authorList>
    </citation>
    <scope>NUCLEOTIDE SEQUENCE</scope>
    <source>
        <strain evidence="1">S14</strain>
    </source>
</reference>
<gene>
    <name evidence="1" type="ORF">IHQ68_04450</name>
</gene>
<organism evidence="1 2">
    <name type="scientific">Chelatococcus sambhunathii</name>
    <dbReference type="NCBI Taxonomy" id="363953"/>
    <lineage>
        <taxon>Bacteria</taxon>
        <taxon>Pseudomonadati</taxon>
        <taxon>Pseudomonadota</taxon>
        <taxon>Alphaproteobacteria</taxon>
        <taxon>Hyphomicrobiales</taxon>
        <taxon>Chelatococcaceae</taxon>
        <taxon>Chelatococcus</taxon>
    </lineage>
</organism>
<evidence type="ECO:0000313" key="2">
    <source>
        <dbReference type="Proteomes" id="UP001181622"/>
    </source>
</evidence>
<dbReference type="Proteomes" id="UP001181622">
    <property type="component" value="Unassembled WGS sequence"/>
</dbReference>